<keyword evidence="3" id="KW-1185">Reference proteome</keyword>
<reference evidence="3" key="1">
    <citation type="journal article" date="2015" name="Proc. Natl. Acad. Sci. U.S.A.">
        <title>Genome sequence of the Asian Tiger mosquito, Aedes albopictus, reveals insights into its biology, genetics, and evolution.</title>
        <authorList>
            <person name="Chen X.G."/>
            <person name="Jiang X."/>
            <person name="Gu J."/>
            <person name="Xu M."/>
            <person name="Wu Y."/>
            <person name="Deng Y."/>
            <person name="Zhang C."/>
            <person name="Bonizzoni M."/>
            <person name="Dermauw W."/>
            <person name="Vontas J."/>
            <person name="Armbruster P."/>
            <person name="Huang X."/>
            <person name="Yang Y."/>
            <person name="Zhang H."/>
            <person name="He W."/>
            <person name="Peng H."/>
            <person name="Liu Y."/>
            <person name="Wu K."/>
            <person name="Chen J."/>
            <person name="Lirakis M."/>
            <person name="Topalis P."/>
            <person name="Van Leeuwen T."/>
            <person name="Hall A.B."/>
            <person name="Jiang X."/>
            <person name="Thorpe C."/>
            <person name="Mueller R.L."/>
            <person name="Sun C."/>
            <person name="Waterhouse R.M."/>
            <person name="Yan G."/>
            <person name="Tu Z.J."/>
            <person name="Fang X."/>
            <person name="James A.A."/>
        </authorList>
    </citation>
    <scope>NUCLEOTIDE SEQUENCE [LARGE SCALE GENOMIC DNA]</scope>
    <source>
        <strain evidence="3">Foshan</strain>
    </source>
</reference>
<proteinExistence type="predicted"/>
<dbReference type="Pfam" id="PF03564">
    <property type="entry name" value="DUF1759"/>
    <property type="match status" value="1"/>
</dbReference>
<dbReference type="InterPro" id="IPR040676">
    <property type="entry name" value="DUF5641"/>
</dbReference>
<reference evidence="2" key="2">
    <citation type="submission" date="2025-05" db="UniProtKB">
        <authorList>
            <consortium name="EnsemblMetazoa"/>
        </authorList>
    </citation>
    <scope>IDENTIFICATION</scope>
    <source>
        <strain evidence="2">Foshan</strain>
    </source>
</reference>
<feature type="domain" description="Integrase catalytic" evidence="1">
    <location>
        <begin position="1390"/>
        <end position="1576"/>
    </location>
</feature>
<organism evidence="2 3">
    <name type="scientific">Aedes albopictus</name>
    <name type="common">Asian tiger mosquito</name>
    <name type="synonym">Stegomyia albopicta</name>
    <dbReference type="NCBI Taxonomy" id="7160"/>
    <lineage>
        <taxon>Eukaryota</taxon>
        <taxon>Metazoa</taxon>
        <taxon>Ecdysozoa</taxon>
        <taxon>Arthropoda</taxon>
        <taxon>Hexapoda</taxon>
        <taxon>Insecta</taxon>
        <taxon>Pterygota</taxon>
        <taxon>Neoptera</taxon>
        <taxon>Endopterygota</taxon>
        <taxon>Diptera</taxon>
        <taxon>Nematocera</taxon>
        <taxon>Culicoidea</taxon>
        <taxon>Culicidae</taxon>
        <taxon>Culicinae</taxon>
        <taxon>Aedini</taxon>
        <taxon>Aedes</taxon>
        <taxon>Stegomyia</taxon>
    </lineage>
</organism>
<dbReference type="SUPFAM" id="SSF50630">
    <property type="entry name" value="Acid proteases"/>
    <property type="match status" value="1"/>
</dbReference>
<sequence>MPVKKASKASSATKLKLLHRRRSNILGSAMMVNEFNRTYEPARQNQIATQIALLDELWRDFLSTQEEIEILEDSEEHFSEERRDFQLLYLDLKGSLQSKLPTVPLAPPAQPRAPSSVCALPAQPITNVRLPEIKIPNFGGKIDDWVPFRDLFVSLIHSNQQLTAVQKMHYLRASLTDEAARIVSTLDISADDYQVAWNLLKDRFENPNLLIKRHMSALLAISPIKKESASGLSELADSFDRHVQLLNKLETVEEHWNSFLVERLSSCLDHDSLREWETHLDDGQRPTYKQLVDFIHKRSRIITTLMLSHTTSTQSESKPSKPRLTAHVASENVKKCPVSVQRVHTWRRIAPAVPASSAPRNIIHCCTSRRFRLLRFLVHQQQLPTNLYQLQSVNPLKQSVRVRTKYSHAALTPPYVHRRQFPVHHHSRTRRSVHFRNRIRAEVIQHSRQNTVVLSTAVIKVKDADNNDHFARALLDSGSQPSFISESLCQKLRLKRFKINSPVSGIDQSTVNVHFGVTLSLASRFGDHRFTLDCLVLPKLTVSLPSHHINVSRWQIPRNLPMADPQFNISQKIDIIIGAELFFSLLEHQQISLAAGCPLLQKTALGYIVCGKISDPALDPPAVQTSHICTDDLLDKQLERFWEIDNFDFGRSYTPDEQRCEDHFQQTVGRDTDGRYIVRLPLREDMLPMLGDSYQLAFRRLQSMEKKFAVDEGLRIAYHEFLEENESLGHMEEVNPRASRSPQFFLPHHAIHRPESSTTKTRVVFDGSCRSSTSLSLNEVLFVGPTVQPALYSTVINIRLPRYAVTADAEKMFRQIWVHPDERKYQQILFRKDPSEPVRIYQLKTVTYGLASSPFHATRVLNQLATDEGERFPLAVPVIKKGTYVDDVLTGDDDQVKLTETCRQLMELLHQAGFVLRKWATNNTAVLASVPRQLWETKPDLEIDRSPTVKTLGLLWFPQSDTFQFKIPTLSPLDVATKRLVVSEMSQLFDPLGLLGPVVMKAKMFIQVLWAEHWSWDDQLSEEHSSWWTIYRSELNQLQALSVPRRVVQNRHYSLHCFCDASKAAYGCCIYVVSRDELGQSHSHLLTAKSRVAPLRGQSIPRLELCAALLGSQLADNLRQTTDFVEPPTFWVDSSIVLHWIKSQSNVWKVFVSNRIAEIQRLTKDCKWRHVPSEIRDPADRISRGMMASQISKDDLWWHGPSFLKDPVDSWPECVVSIPDLPDLQQEACPVIALHSATVDQTLCERFTDLSKLIRVIARCYRFFNNSRLPRSDRTIGSLTPEEGEHALKILVRQVQLASFPAEVHHYRSAQSVPSASGTSKSPLKDLKLFMDQFGLLRLCGRLANMKAPYDTRYPILLPAGHRLSWLIVRSSHIRTLHGGPTLTLATIRQQFWPVRGRQLARKVVRHSTRVKIYVGLFVCLVVKAVHLEVVADLSSAAYINAVKRFVARRGRVLELHCDNATAFVGADRELRSMREEFRRQFRSEDWENFCVESGIKFRFIPARSPHFGGIWEAGIKSFKHHFRRIMGNRSFSVDQLQTVVAQIESVLNSRPLSPLTDSPDDCSALTPGHFLVGEPLVAIPEPDLVDVNPNRLSRLQEMKKSVQDLWRCWQLDYVSQLQQRRKWKQSQPNVCVGQLVLVRQATAPPLQWPLGRIVETVAGKDGRVRVVVVKTAAGQYKRAVTEIAVLPIASTEDEPKDDSITVSTSH</sequence>
<dbReference type="InterPro" id="IPR001584">
    <property type="entry name" value="Integrase_cat-core"/>
</dbReference>
<dbReference type="PANTHER" id="PTHR47331:SF5">
    <property type="entry name" value="RIBONUCLEASE H"/>
    <property type="match status" value="1"/>
</dbReference>
<dbReference type="PROSITE" id="PS50994">
    <property type="entry name" value="INTEGRASE"/>
    <property type="match status" value="1"/>
</dbReference>
<dbReference type="Gene3D" id="3.30.70.270">
    <property type="match status" value="1"/>
</dbReference>
<dbReference type="InterPro" id="IPR021109">
    <property type="entry name" value="Peptidase_aspartic_dom_sf"/>
</dbReference>
<dbReference type="InterPro" id="IPR008042">
    <property type="entry name" value="Retrotrans_Pao"/>
</dbReference>
<name>A0ABM1ZFZ8_AEDAL</name>
<dbReference type="PANTHER" id="PTHR47331">
    <property type="entry name" value="PHD-TYPE DOMAIN-CONTAINING PROTEIN"/>
    <property type="match status" value="1"/>
</dbReference>
<dbReference type="InterPro" id="IPR043502">
    <property type="entry name" value="DNA/RNA_pol_sf"/>
</dbReference>
<evidence type="ECO:0000259" key="1">
    <source>
        <dbReference type="PROSITE" id="PS50994"/>
    </source>
</evidence>
<dbReference type="InterPro" id="IPR012337">
    <property type="entry name" value="RNaseH-like_sf"/>
</dbReference>
<evidence type="ECO:0000313" key="2">
    <source>
        <dbReference type="EnsemblMetazoa" id="AALFPA23_018089.P26551"/>
    </source>
</evidence>
<dbReference type="SUPFAM" id="SSF53098">
    <property type="entry name" value="Ribonuclease H-like"/>
    <property type="match status" value="1"/>
</dbReference>
<accession>A0ABM1ZFZ8</accession>
<dbReference type="Gene3D" id="3.30.420.10">
    <property type="entry name" value="Ribonuclease H-like superfamily/Ribonuclease H"/>
    <property type="match status" value="2"/>
</dbReference>
<dbReference type="SUPFAM" id="SSF56672">
    <property type="entry name" value="DNA/RNA polymerases"/>
    <property type="match status" value="1"/>
</dbReference>
<dbReference type="Pfam" id="PF00078">
    <property type="entry name" value="RVT_1"/>
    <property type="match status" value="1"/>
</dbReference>
<dbReference type="InterPro" id="IPR036397">
    <property type="entry name" value="RNaseH_sf"/>
</dbReference>
<dbReference type="EnsemblMetazoa" id="AALFPA23_018089.R26551">
    <property type="protein sequence ID" value="AALFPA23_018089.P26551"/>
    <property type="gene ID" value="AALFPA23_018089"/>
</dbReference>
<dbReference type="Gene3D" id="3.10.10.10">
    <property type="entry name" value="HIV Type 1 Reverse Transcriptase, subunit A, domain 1"/>
    <property type="match status" value="1"/>
</dbReference>
<evidence type="ECO:0000313" key="3">
    <source>
        <dbReference type="Proteomes" id="UP000069940"/>
    </source>
</evidence>
<dbReference type="CDD" id="cd00303">
    <property type="entry name" value="retropepsin_like"/>
    <property type="match status" value="1"/>
</dbReference>
<dbReference type="GeneID" id="134290503"/>
<dbReference type="Pfam" id="PF05380">
    <property type="entry name" value="Peptidase_A17"/>
    <property type="match status" value="1"/>
</dbReference>
<dbReference type="Gene3D" id="2.40.70.10">
    <property type="entry name" value="Acid Proteases"/>
    <property type="match status" value="1"/>
</dbReference>
<dbReference type="Proteomes" id="UP000069940">
    <property type="component" value="Unassembled WGS sequence"/>
</dbReference>
<dbReference type="RefSeq" id="XP_062713642.1">
    <property type="nucleotide sequence ID" value="XM_062857658.1"/>
</dbReference>
<dbReference type="InterPro" id="IPR043128">
    <property type="entry name" value="Rev_trsase/Diguanyl_cyclase"/>
</dbReference>
<dbReference type="InterPro" id="IPR000477">
    <property type="entry name" value="RT_dom"/>
</dbReference>
<dbReference type="InterPro" id="IPR005312">
    <property type="entry name" value="DUF1759"/>
</dbReference>
<protein>
    <recommendedName>
        <fullName evidence="1">Integrase catalytic domain-containing protein</fullName>
    </recommendedName>
</protein>
<dbReference type="Pfam" id="PF18701">
    <property type="entry name" value="DUF5641"/>
    <property type="match status" value="1"/>
</dbReference>